<name>A0A0F7K3V3_9GAMM</name>
<evidence type="ECO:0000313" key="3">
    <source>
        <dbReference type="Proteomes" id="UP000034410"/>
    </source>
</evidence>
<dbReference type="KEGG" id="seds:AAY24_10540"/>
<dbReference type="Gene3D" id="3.40.50.1820">
    <property type="entry name" value="alpha/beta hydrolase"/>
    <property type="match status" value="1"/>
</dbReference>
<dbReference type="GO" id="GO:0047372">
    <property type="term" value="F:monoacylglycerol lipase activity"/>
    <property type="evidence" value="ECO:0007669"/>
    <property type="project" value="TreeGrafter"/>
</dbReference>
<dbReference type="InterPro" id="IPR029058">
    <property type="entry name" value="AB_hydrolase_fold"/>
</dbReference>
<dbReference type="SUPFAM" id="SSF53474">
    <property type="entry name" value="alpha/beta-Hydrolases"/>
    <property type="match status" value="1"/>
</dbReference>
<dbReference type="Proteomes" id="UP000034410">
    <property type="component" value="Chromosome"/>
</dbReference>
<protein>
    <submittedName>
        <fullName evidence="2">Alpha/beta hydrolase</fullName>
    </submittedName>
</protein>
<dbReference type="InterPro" id="IPR050266">
    <property type="entry name" value="AB_hydrolase_sf"/>
</dbReference>
<dbReference type="InterPro" id="IPR000073">
    <property type="entry name" value="AB_hydrolase_1"/>
</dbReference>
<dbReference type="EMBL" id="CP011412">
    <property type="protein sequence ID" value="AKH22199.1"/>
    <property type="molecule type" value="Genomic_DNA"/>
</dbReference>
<dbReference type="Pfam" id="PF00561">
    <property type="entry name" value="Abhydrolase_1"/>
    <property type="match status" value="1"/>
</dbReference>
<accession>A0A0F7K3V3</accession>
<reference evidence="2 3" key="1">
    <citation type="journal article" date="2015" name="Genome Announc.">
        <title>Complete Genome Sequence of Sedimenticola thiotaurini Strain SIP-G1, a Polyphosphate- and Polyhydroxyalkanoate-Accumulating Sulfur-Oxidizing Gammaproteobacterium Isolated from Salt Marsh Sediments.</title>
        <authorList>
            <person name="Flood B.E."/>
            <person name="Jones D.S."/>
            <person name="Bailey J.V."/>
        </authorList>
    </citation>
    <scope>NUCLEOTIDE SEQUENCE [LARGE SCALE GENOMIC DNA]</scope>
    <source>
        <strain evidence="2 3">SIP-G1</strain>
    </source>
</reference>
<keyword evidence="2" id="KW-0378">Hydrolase</keyword>
<dbReference type="RefSeq" id="WP_046861210.1">
    <property type="nucleotide sequence ID" value="NZ_CP011412.1"/>
</dbReference>
<dbReference type="PANTHER" id="PTHR43798">
    <property type="entry name" value="MONOACYLGLYCEROL LIPASE"/>
    <property type="match status" value="1"/>
</dbReference>
<sequence>MDQYRQANGIRLHYLDYQSDGVTLLLMPGLTANAHAFDGLVAAGLVPAVRLLALDLRGRGLSDKPETGYSLADHAADVIGLLDQLALDRVILGGHSYGGLLGLYLAAHYPERVERLVVIDAAAEMHPDTRQLIQPAIDRLGKPVPSWETYLAAVKVMPFFYHWWDPAIESYFRADVETLPDGRVVSRSSPAAITEAVEHVLAEPWLEKLPLIGQPTLLLNATGSYGLPGAPPLLPPEQAQATVAALPRGRYCAVPGNHMTMLYGAGADRIAEEIIRFVTS</sequence>
<dbReference type="PANTHER" id="PTHR43798:SF33">
    <property type="entry name" value="HYDROLASE, PUTATIVE (AFU_ORTHOLOGUE AFUA_2G14860)-RELATED"/>
    <property type="match status" value="1"/>
</dbReference>
<feature type="domain" description="AB hydrolase-1" evidence="1">
    <location>
        <begin position="23"/>
        <end position="223"/>
    </location>
</feature>
<keyword evidence="3" id="KW-1185">Reference proteome</keyword>
<evidence type="ECO:0000313" key="2">
    <source>
        <dbReference type="EMBL" id="AKH22199.1"/>
    </source>
</evidence>
<dbReference type="OrthoDB" id="9791366at2"/>
<dbReference type="GO" id="GO:0016020">
    <property type="term" value="C:membrane"/>
    <property type="evidence" value="ECO:0007669"/>
    <property type="project" value="TreeGrafter"/>
</dbReference>
<gene>
    <name evidence="2" type="ORF">AAY24_10540</name>
</gene>
<evidence type="ECO:0000259" key="1">
    <source>
        <dbReference type="Pfam" id="PF00561"/>
    </source>
</evidence>
<dbReference type="AlphaFoldDB" id="A0A0F7K3V3"/>
<organism evidence="2 3">
    <name type="scientific">Sedimenticola thiotaurini</name>
    <dbReference type="NCBI Taxonomy" id="1543721"/>
    <lineage>
        <taxon>Bacteria</taxon>
        <taxon>Pseudomonadati</taxon>
        <taxon>Pseudomonadota</taxon>
        <taxon>Gammaproteobacteria</taxon>
        <taxon>Chromatiales</taxon>
        <taxon>Sedimenticolaceae</taxon>
        <taxon>Sedimenticola</taxon>
    </lineage>
</organism>
<dbReference type="PRINTS" id="PR00111">
    <property type="entry name" value="ABHYDROLASE"/>
</dbReference>
<dbReference type="GO" id="GO:0046464">
    <property type="term" value="P:acylglycerol catabolic process"/>
    <property type="evidence" value="ECO:0007669"/>
    <property type="project" value="TreeGrafter"/>
</dbReference>
<proteinExistence type="predicted"/>